<evidence type="ECO:0000313" key="2">
    <source>
        <dbReference type="Proteomes" id="UP000184267"/>
    </source>
</evidence>
<sequence>MAAGNITCIIAAACLTYLPSDQKWNRLVAFWFTSFQVGASESSSYFVLTYVAQSVGFALSLVMISNNVGGFTKKTFTTAVTFIGVSRTLRLPE</sequence>
<evidence type="ECO:0000313" key="1">
    <source>
        <dbReference type="EMBL" id="OJT05238.1"/>
    </source>
</evidence>
<name>A0A1M2VCC4_TRAPU</name>
<protein>
    <submittedName>
        <fullName evidence="1">Uncharacterized protein</fullName>
    </submittedName>
</protein>
<dbReference type="AlphaFoldDB" id="A0A1M2VCC4"/>
<comment type="caution">
    <text evidence="1">The sequence shown here is derived from an EMBL/GenBank/DDBJ whole genome shotgun (WGS) entry which is preliminary data.</text>
</comment>
<proteinExistence type="predicted"/>
<dbReference type="STRING" id="154538.A0A1M2VCC4"/>
<keyword evidence="2" id="KW-1185">Reference proteome</keyword>
<reference evidence="1 2" key="1">
    <citation type="submission" date="2016-10" db="EMBL/GenBank/DDBJ databases">
        <title>Genome sequence of the basidiomycete white-rot fungus Trametes pubescens.</title>
        <authorList>
            <person name="Makela M.R."/>
            <person name="Granchi Z."/>
            <person name="Peng M."/>
            <person name="De Vries R.P."/>
            <person name="Grigoriev I."/>
            <person name="Riley R."/>
            <person name="Hilden K."/>
        </authorList>
    </citation>
    <scope>NUCLEOTIDE SEQUENCE [LARGE SCALE GENOMIC DNA]</scope>
    <source>
        <strain evidence="1 2">FBCC735</strain>
    </source>
</reference>
<dbReference type="OrthoDB" id="6730379at2759"/>
<organism evidence="1 2">
    <name type="scientific">Trametes pubescens</name>
    <name type="common">White-rot fungus</name>
    <dbReference type="NCBI Taxonomy" id="154538"/>
    <lineage>
        <taxon>Eukaryota</taxon>
        <taxon>Fungi</taxon>
        <taxon>Dikarya</taxon>
        <taxon>Basidiomycota</taxon>
        <taxon>Agaricomycotina</taxon>
        <taxon>Agaricomycetes</taxon>
        <taxon>Polyporales</taxon>
        <taxon>Polyporaceae</taxon>
        <taxon>Trametes</taxon>
    </lineage>
</organism>
<accession>A0A1M2VCC4</accession>
<gene>
    <name evidence="1" type="ORF">TRAPUB_3976</name>
</gene>
<dbReference type="EMBL" id="MNAD01001477">
    <property type="protein sequence ID" value="OJT05238.1"/>
    <property type="molecule type" value="Genomic_DNA"/>
</dbReference>
<dbReference type="Proteomes" id="UP000184267">
    <property type="component" value="Unassembled WGS sequence"/>
</dbReference>